<dbReference type="PRINTS" id="PR00834">
    <property type="entry name" value="PROTEASES2C"/>
</dbReference>
<keyword evidence="1" id="KW-0645">Protease</keyword>
<evidence type="ECO:0000256" key="2">
    <source>
        <dbReference type="ARBA" id="ARBA00022801"/>
    </source>
</evidence>
<dbReference type="HOGENOM" id="CLU_296797_0_0_0"/>
<feature type="compositionally biased region" description="Polar residues" evidence="3">
    <location>
        <begin position="209"/>
        <end position="221"/>
    </location>
</feature>
<dbReference type="InterPro" id="IPR016024">
    <property type="entry name" value="ARM-type_fold"/>
</dbReference>
<evidence type="ECO:0000256" key="4">
    <source>
        <dbReference type="SAM" id="Phobius"/>
    </source>
</evidence>
<dbReference type="GO" id="GO:0004252">
    <property type="term" value="F:serine-type endopeptidase activity"/>
    <property type="evidence" value="ECO:0007669"/>
    <property type="project" value="InterPro"/>
</dbReference>
<dbReference type="Proteomes" id="UP000001887">
    <property type="component" value="Chromosome"/>
</dbReference>
<accession>D2QZP3</accession>
<feature type="region of interest" description="Disordered" evidence="3">
    <location>
        <begin position="760"/>
        <end position="821"/>
    </location>
</feature>
<dbReference type="InterPro" id="IPR051201">
    <property type="entry name" value="Chloro_Bact_Ser_Proteases"/>
</dbReference>
<sequence>MSHLSITCPHCKSNLPVRYMPAAGTQVQCPKCRAAFAVQPPKPTVAPGDLLGASSVAVVPSAPVPAAPVQATLVPPKPVARPATTPAAGAPYAPIVPPALQPPPAAQTGYAQPSYGQPGYGQAPYAAAPAPLQVPAAYGVPAGSYAPVAPQGYDPLQKPALAPPATVPGSKTGLIIAAIAGCAVLGIVLITVVVVSSMGGKKDPALAASGTSSPYGATSGYQPAPTPGVGGAVPSPFTSGIPAPNGSTPVPPQPVPGIPAPIPAVSATAPPPPPPVGTTASGIVPGAGPVAKGLATVSTEPASAYRFEPGKMAHYTFSIDAPAQGAKSFGAIYFRTDELAQAEIERKARSVDEVTGTGTAFVVHRDGLLVTCAHVVEGAKSIEVKFGTESYVGELVAIDSVRDLAVLRIDARNLTELPMGDSSTLELAEEVRAVGFPLASQLGESIKITRGTLSGRVSEPSGELLQIDAPINPGNSGGPLVDEKGNFVGVCSSGLVGEQISNVGFACPSADVMKMLNKLNVSLVSTLRTDSLTGPRLARLVTPSVALVKVKSSDASGAQAIEYSGYLADQTRIGPGLRREETSKLILSHAGEVLASKGSLELPHHHGLLGNLIFHQLGTRGERKWDTRRVTTVTVTQSRSVFPPGFPGGMPGGFGPRGIPGGSSQIVLPALERSSYELVTEGDELKVKKEYAFVVLGGDMNAEEPDPMLGVSGSGEFIFDTKQGLPKLMTFDTQVMTKLGSGPPQYPTKLTWQLKEVVPTSTGNLPTQPQPDLASSTTPSVPVPAPVPFPAVPNIPSPAPPPDFGATRPAEAPTAKRETDPKKVDEIIVALESADDSFAAKFLPVSQLSMMEPIDSKRDKVATLLDRLLTTKQQSVRSAAIRAVAKWGTQRNIPTLMRLCDELDLGTRWGAINALGDIGGDAESAAKVATLMGDQNDMLTAANALKKMGTFAEEPVWKHLQPDNVQLFLQATHVLDEVGTARSITALEPFVNHEHISVRSSATRLVAKLKERAGIK</sequence>
<feature type="transmembrane region" description="Helical" evidence="4">
    <location>
        <begin position="174"/>
        <end position="195"/>
    </location>
</feature>
<feature type="compositionally biased region" description="Pro residues" evidence="3">
    <location>
        <begin position="249"/>
        <end position="262"/>
    </location>
</feature>
<dbReference type="AlphaFoldDB" id="D2QZP3"/>
<feature type="compositionally biased region" description="Pro residues" evidence="3">
    <location>
        <begin position="781"/>
        <end position="803"/>
    </location>
</feature>
<dbReference type="InterPro" id="IPR011989">
    <property type="entry name" value="ARM-like"/>
</dbReference>
<dbReference type="GO" id="GO:0006508">
    <property type="term" value="P:proteolysis"/>
    <property type="evidence" value="ECO:0007669"/>
    <property type="project" value="UniProtKB-KW"/>
</dbReference>
<dbReference type="InterPro" id="IPR009003">
    <property type="entry name" value="Peptidase_S1_PA"/>
</dbReference>
<organism evidence="5 6">
    <name type="scientific">Pirellula staleyi (strain ATCC 27377 / DSM 6068 / ICPB 4128)</name>
    <name type="common">Pirella staleyi</name>
    <dbReference type="NCBI Taxonomy" id="530564"/>
    <lineage>
        <taxon>Bacteria</taxon>
        <taxon>Pseudomonadati</taxon>
        <taxon>Planctomycetota</taxon>
        <taxon>Planctomycetia</taxon>
        <taxon>Pirellulales</taxon>
        <taxon>Pirellulaceae</taxon>
        <taxon>Pirellula</taxon>
    </lineage>
</organism>
<evidence type="ECO:0000256" key="3">
    <source>
        <dbReference type="SAM" id="MobiDB-lite"/>
    </source>
</evidence>
<dbReference type="Pfam" id="PF13365">
    <property type="entry name" value="Trypsin_2"/>
    <property type="match status" value="1"/>
</dbReference>
<dbReference type="InterPro" id="IPR001940">
    <property type="entry name" value="Peptidase_S1C"/>
</dbReference>
<keyword evidence="6" id="KW-1185">Reference proteome</keyword>
<dbReference type="eggNOG" id="COG0265">
    <property type="taxonomic scope" value="Bacteria"/>
</dbReference>
<dbReference type="SUPFAM" id="SSF50494">
    <property type="entry name" value="Trypsin-like serine proteases"/>
    <property type="match status" value="1"/>
</dbReference>
<dbReference type="SUPFAM" id="SSF48371">
    <property type="entry name" value="ARM repeat"/>
    <property type="match status" value="1"/>
</dbReference>
<dbReference type="Gene3D" id="1.25.10.10">
    <property type="entry name" value="Leucine-rich Repeat Variant"/>
    <property type="match status" value="1"/>
</dbReference>
<dbReference type="KEGG" id="psl:Psta_1852"/>
<proteinExistence type="predicted"/>
<dbReference type="Gene3D" id="2.40.10.120">
    <property type="match status" value="1"/>
</dbReference>
<dbReference type="PANTHER" id="PTHR43343:SF3">
    <property type="entry name" value="PROTEASE DO-LIKE 8, CHLOROPLASTIC"/>
    <property type="match status" value="1"/>
</dbReference>
<protein>
    <submittedName>
        <fullName evidence="5">Peptidase S1 and S6 chymotrypsin/Hap</fullName>
    </submittedName>
</protein>
<dbReference type="PANTHER" id="PTHR43343">
    <property type="entry name" value="PEPTIDASE S12"/>
    <property type="match status" value="1"/>
</dbReference>
<evidence type="ECO:0000313" key="6">
    <source>
        <dbReference type="Proteomes" id="UP000001887"/>
    </source>
</evidence>
<reference evidence="5 6" key="1">
    <citation type="journal article" date="2009" name="Stand. Genomic Sci.">
        <title>Complete genome sequence of Pirellula staleyi type strain (ATCC 27377).</title>
        <authorList>
            <person name="Clum A."/>
            <person name="Tindall B.J."/>
            <person name="Sikorski J."/>
            <person name="Ivanova N."/>
            <person name="Mavrommatis K."/>
            <person name="Lucas S."/>
            <person name="Glavina del Rio T."/>
            <person name="Nolan M."/>
            <person name="Chen F."/>
            <person name="Tice H."/>
            <person name="Pitluck S."/>
            <person name="Cheng J.F."/>
            <person name="Chertkov O."/>
            <person name="Brettin T."/>
            <person name="Han C."/>
            <person name="Detter J.C."/>
            <person name="Kuske C."/>
            <person name="Bruce D."/>
            <person name="Goodwin L."/>
            <person name="Ovchinikova G."/>
            <person name="Pati A."/>
            <person name="Mikhailova N."/>
            <person name="Chen A."/>
            <person name="Palaniappan K."/>
            <person name="Land M."/>
            <person name="Hauser L."/>
            <person name="Chang Y.J."/>
            <person name="Jeffries C.D."/>
            <person name="Chain P."/>
            <person name="Rohde M."/>
            <person name="Goker M."/>
            <person name="Bristow J."/>
            <person name="Eisen J.A."/>
            <person name="Markowitz V."/>
            <person name="Hugenholtz P."/>
            <person name="Kyrpides N.C."/>
            <person name="Klenk H.P."/>
            <person name="Lapidus A."/>
        </authorList>
    </citation>
    <scope>NUCLEOTIDE SEQUENCE [LARGE SCALE GENOMIC DNA]</scope>
    <source>
        <strain evidence="6">ATCC 27377 / DSM 6068 / ICPB 4128</strain>
    </source>
</reference>
<keyword evidence="4" id="KW-0472">Membrane</keyword>
<name>D2QZP3_PIRSD</name>
<dbReference type="EMBL" id="CP001848">
    <property type="protein sequence ID" value="ADB16526.1"/>
    <property type="molecule type" value="Genomic_DNA"/>
</dbReference>
<feature type="region of interest" description="Disordered" evidence="3">
    <location>
        <begin position="204"/>
        <end position="282"/>
    </location>
</feature>
<gene>
    <name evidence="5" type="ordered locus">Psta_1852</name>
</gene>
<evidence type="ECO:0000313" key="5">
    <source>
        <dbReference type="EMBL" id="ADB16526.1"/>
    </source>
</evidence>
<keyword evidence="4" id="KW-1133">Transmembrane helix</keyword>
<evidence type="ECO:0000256" key="1">
    <source>
        <dbReference type="ARBA" id="ARBA00022670"/>
    </source>
</evidence>
<dbReference type="eggNOG" id="COG1413">
    <property type="taxonomic scope" value="Bacteria"/>
</dbReference>
<dbReference type="Pfam" id="PF13646">
    <property type="entry name" value="HEAT_2"/>
    <property type="match status" value="1"/>
</dbReference>
<keyword evidence="4" id="KW-0812">Transmembrane</keyword>
<dbReference type="OrthoDB" id="1522627at2"/>
<keyword evidence="2" id="KW-0378">Hydrolase</keyword>
<dbReference type="STRING" id="530564.Psta_1852"/>